<evidence type="ECO:0000313" key="4">
    <source>
        <dbReference type="Proteomes" id="UP000244016"/>
    </source>
</evidence>
<dbReference type="Pfam" id="PF13672">
    <property type="entry name" value="PP2C_2"/>
    <property type="match status" value="1"/>
</dbReference>
<gene>
    <name evidence="3" type="ORF">BLITH_1382</name>
</gene>
<dbReference type="SMART" id="SM00332">
    <property type="entry name" value="PP2Cc"/>
    <property type="match status" value="1"/>
</dbReference>
<evidence type="ECO:0000259" key="2">
    <source>
        <dbReference type="PROSITE" id="PS51746"/>
    </source>
</evidence>
<dbReference type="InterPro" id="IPR036457">
    <property type="entry name" value="PPM-type-like_dom_sf"/>
</dbReference>
<evidence type="ECO:0000256" key="1">
    <source>
        <dbReference type="SAM" id="MobiDB-lite"/>
    </source>
</evidence>
<dbReference type="Proteomes" id="UP000244016">
    <property type="component" value="Unassembled WGS sequence"/>
</dbReference>
<accession>A0A2T5G6D7</accession>
<protein>
    <submittedName>
        <fullName evidence="3">Protein serine/threonine phosphatase PrpC, regulation of stationary phase</fullName>
    </submittedName>
</protein>
<dbReference type="CDD" id="cd00143">
    <property type="entry name" value="PP2Cc"/>
    <property type="match status" value="1"/>
</dbReference>
<feature type="region of interest" description="Disordered" evidence="1">
    <location>
        <begin position="1"/>
        <end position="24"/>
    </location>
</feature>
<organism evidence="3 4">
    <name type="scientific">Brockia lithotrophica</name>
    <dbReference type="NCBI Taxonomy" id="933949"/>
    <lineage>
        <taxon>Bacteria</taxon>
        <taxon>Bacillati</taxon>
        <taxon>Bacillota</taxon>
        <taxon>Bacilli</taxon>
        <taxon>Bacillales</taxon>
        <taxon>Bacillales Family X. Incertae Sedis</taxon>
        <taxon>Brockia</taxon>
    </lineage>
</organism>
<sequence length="299" mass="32084">MGGRGAAALKRERNFDDAEDSPRSRTAKLWKAMRVGSEGVEVEVFSLSEPGRVRPNNEDAAAVEPLSSGKVLVVVADGMGGHERGEVAAQTAVDVVVAHLKAEAVRLGDLPLVGDPEGERRWLELLEGAVRLANSRVFELAGKWEGRMGTTIDVALVDPLGGVGVHVGDGRVYLFRRKDGVLERLTDDHSYVFTLYKEGHLAYEALREHPQRHIILRAVGAEAHVTADPLRFEWSAGDRLLFCTDGLTQHVDDGEIAAILGASSNLDDAGSELVGLALGRGGTDNVTVVLLEAGEEDGR</sequence>
<evidence type="ECO:0000313" key="3">
    <source>
        <dbReference type="EMBL" id="PTQ51744.1"/>
    </source>
</evidence>
<feature type="domain" description="PPM-type phosphatase" evidence="2">
    <location>
        <begin position="41"/>
        <end position="293"/>
    </location>
</feature>
<dbReference type="PROSITE" id="PS51746">
    <property type="entry name" value="PPM_2"/>
    <property type="match status" value="1"/>
</dbReference>
<comment type="caution">
    <text evidence="3">The sequence shown here is derived from an EMBL/GenBank/DDBJ whole genome shotgun (WGS) entry which is preliminary data.</text>
</comment>
<feature type="compositionally biased region" description="Basic and acidic residues" evidence="1">
    <location>
        <begin position="9"/>
        <end position="23"/>
    </location>
</feature>
<proteinExistence type="predicted"/>
<dbReference type="Gene3D" id="3.60.40.10">
    <property type="entry name" value="PPM-type phosphatase domain"/>
    <property type="match status" value="1"/>
</dbReference>
<name>A0A2T5G6D7_9BACL</name>
<dbReference type="SUPFAM" id="SSF81606">
    <property type="entry name" value="PP2C-like"/>
    <property type="match status" value="1"/>
</dbReference>
<dbReference type="InterPro" id="IPR001932">
    <property type="entry name" value="PPM-type_phosphatase-like_dom"/>
</dbReference>
<dbReference type="AlphaFoldDB" id="A0A2T5G6D7"/>
<dbReference type="EMBL" id="PEBW01000004">
    <property type="protein sequence ID" value="PTQ51744.1"/>
    <property type="molecule type" value="Genomic_DNA"/>
</dbReference>
<dbReference type="SMART" id="SM00331">
    <property type="entry name" value="PP2C_SIG"/>
    <property type="match status" value="1"/>
</dbReference>
<reference evidence="3 4" key="1">
    <citation type="submission" date="2017-08" db="EMBL/GenBank/DDBJ databases">
        <title>Burning lignite coal seam in the remote Altai Mountains harbors a hydrogen-driven thermophilic microbial community.</title>
        <authorList>
            <person name="Kadnikov V.V."/>
            <person name="Mardanov A.V."/>
            <person name="Ivasenko D."/>
            <person name="Beletsky A.V."/>
            <person name="Karnachuk O.V."/>
            <person name="Ravin N.V."/>
        </authorList>
    </citation>
    <scope>NUCLEOTIDE SEQUENCE [LARGE SCALE GENOMIC DNA]</scope>
    <source>
        <strain evidence="3">AL31</strain>
    </source>
</reference>